<dbReference type="InterPro" id="IPR014782">
    <property type="entry name" value="Peptidase_M1_dom"/>
</dbReference>
<feature type="transmembrane region" description="Helical" evidence="1">
    <location>
        <begin position="61"/>
        <end position="84"/>
    </location>
</feature>
<dbReference type="Proteomes" id="UP001257659">
    <property type="component" value="Unassembled WGS sequence"/>
</dbReference>
<feature type="domain" description="Peptidase M1 membrane alanine aminopeptidase" evidence="2">
    <location>
        <begin position="867"/>
        <end position="1072"/>
    </location>
</feature>
<reference evidence="3 4" key="1">
    <citation type="submission" date="2023-07" db="EMBL/GenBank/DDBJ databases">
        <title>Genomic Encyclopedia of Type Strains, Phase IV (KMG-IV): sequencing the most valuable type-strain genomes for metagenomic binning, comparative biology and taxonomic classification.</title>
        <authorList>
            <person name="Goeker M."/>
        </authorList>
    </citation>
    <scope>NUCLEOTIDE SEQUENCE [LARGE SCALE GENOMIC DNA]</scope>
    <source>
        <strain evidence="3 4">DSM 102814</strain>
    </source>
</reference>
<keyword evidence="1" id="KW-0472">Membrane</keyword>
<feature type="transmembrane region" description="Helical" evidence="1">
    <location>
        <begin position="105"/>
        <end position="130"/>
    </location>
</feature>
<evidence type="ECO:0000313" key="4">
    <source>
        <dbReference type="Proteomes" id="UP001257659"/>
    </source>
</evidence>
<dbReference type="RefSeq" id="WP_309727024.1">
    <property type="nucleotide sequence ID" value="NZ_JAVDQA010000001.1"/>
</dbReference>
<comment type="caution">
    <text evidence="3">The sequence shown here is derived from an EMBL/GenBank/DDBJ whole genome shotgun (WGS) entry which is preliminary data.</text>
</comment>
<keyword evidence="4" id="KW-1185">Reference proteome</keyword>
<feature type="transmembrane region" description="Helical" evidence="1">
    <location>
        <begin position="150"/>
        <end position="173"/>
    </location>
</feature>
<feature type="transmembrane region" description="Helical" evidence="1">
    <location>
        <begin position="478"/>
        <end position="498"/>
    </location>
</feature>
<proteinExistence type="predicted"/>
<organism evidence="3 4">
    <name type="scientific">Mesonia maritima</name>
    <dbReference type="NCBI Taxonomy" id="1793873"/>
    <lineage>
        <taxon>Bacteria</taxon>
        <taxon>Pseudomonadati</taxon>
        <taxon>Bacteroidota</taxon>
        <taxon>Flavobacteriia</taxon>
        <taxon>Flavobacteriales</taxon>
        <taxon>Flavobacteriaceae</taxon>
        <taxon>Mesonia</taxon>
    </lineage>
</organism>
<feature type="transmembrane region" description="Helical" evidence="1">
    <location>
        <begin position="414"/>
        <end position="438"/>
    </location>
</feature>
<accession>A0ABU1K4C7</accession>
<feature type="transmembrane region" description="Helical" evidence="1">
    <location>
        <begin position="533"/>
        <end position="554"/>
    </location>
</feature>
<dbReference type="EMBL" id="JAVDQA010000001">
    <property type="protein sequence ID" value="MDR6300115.1"/>
    <property type="molecule type" value="Genomic_DNA"/>
</dbReference>
<feature type="transmembrane region" description="Helical" evidence="1">
    <location>
        <begin position="575"/>
        <end position="593"/>
    </location>
</feature>
<feature type="transmembrane region" description="Helical" evidence="1">
    <location>
        <begin position="20"/>
        <end position="41"/>
    </location>
</feature>
<feature type="transmembrane region" description="Helical" evidence="1">
    <location>
        <begin position="328"/>
        <end position="349"/>
    </location>
</feature>
<feature type="transmembrane region" description="Helical" evidence="1">
    <location>
        <begin position="450"/>
        <end position="471"/>
    </location>
</feature>
<sequence>MFGKIFKFEISYWFKSPLWYIYMAAMLVISILLTATAVGVFDSTTVTVTGIKKINSPISITGLLGVFTYLVYFLLPSITGNSIYKDYKSEMYQVLFSYPFTKAEYLLAKFLSSFVMTLGVVLFALLGLIIGCYLPGANEDLLLKFNILNYLQPFALIVIPNLLFFGTVVFGVVTFSRNIFIGFITVLILIVLQSLAGNYLSDLDTKTLAALLDPLGNSAISYETEYWTVEEQNNNFIPFSGYILYNRILWSVISLLVFFGIFSAFKFSHNPISFNLFKKKSKRSTKRNFGGYKIHRTPAVNLTFSFSRQLKNVWKFASFELKYILKNWAFISIFAVGILMVVLVLNMGYQIQGTDTLPVTRIMINLSQGGIGLFMMILIFLFSGMLIHRGNISHMDQLIDTTAQPSWVFMMSKFLAILQMIGVIYFAVIGVCLSFQMINSFYDFEIGLYLFDYFLVDFPNWIIYTFLAFFMHSLIKNYIVGFVTLLAISILFGFFPSFGIEQSIFNFNEISGTSYSDMNGYGHGLTLFYIYKIYWGLFGIALLIIASLFYQRGLTTGIKDRFRLARKRFSDKRKLILFSSLALFFSLGGYIYYVNNIENERYSGKEIEKGRVKYEKEFGHYAKMNKPRITASKIDLAIYPEMRDYKVEGVFTLKNKTQTPIDSIFLQTNDDLIEYNFSIPTEVSLKNERFKFEVLQFKKPLQPGEEMSFSFTMKNKSNSWFRDNSPIQYNGTFLNNSMFPSFGYNENYEISSEKIREKYDLPYKERMSSPHDSSALGNTYISSEADWIDFEATISTNPEQIAIAPGYLQKEWTENGRRYFHYKMEDKMLNFYNIMSADYEVVSEKHEGITIQIFYHRSHDYNLERMMDGAKKALSYYQENFSPYQFRQLRILEFPSTYGSFAQSFANTVPFSEGIGFIANVEEENDGVDYPFTVTAHEVAHQWWAHQVIGANVQGSTLMSESLSEYSALKVLEERYGEKKMRRFLKDALDKYLSGRRFESQKEQPLLYNENKPYIHYNKGSLVLYALSDYIGTKKFNKMLSNYIDEVGFQEAPYTTSLEFTEHIKKATPDSLQYLVYDMIQTITLYNNKVLAYEVTELENGNYQVKINAQVSKYRTTDYGNKTYENYESCSISYTPESDDKETAEVKSLPLKDYIEVGIFGEDEDGNEEVLYLEKRKITEIYNEFTIEVEQKPTSVGIDPYNKLIDRNSEDNRMDVAL</sequence>
<protein>
    <submittedName>
        <fullName evidence="3">ABC-2 type transport system permease protein</fullName>
    </submittedName>
</protein>
<keyword evidence="1" id="KW-1133">Transmembrane helix</keyword>
<feature type="transmembrane region" description="Helical" evidence="1">
    <location>
        <begin position="369"/>
        <end position="387"/>
    </location>
</feature>
<dbReference type="SUPFAM" id="SSF55486">
    <property type="entry name" value="Metalloproteases ('zincins'), catalytic domain"/>
    <property type="match status" value="1"/>
</dbReference>
<feature type="transmembrane region" description="Helical" evidence="1">
    <location>
        <begin position="180"/>
        <end position="200"/>
    </location>
</feature>
<evidence type="ECO:0000256" key="1">
    <source>
        <dbReference type="SAM" id="Phobius"/>
    </source>
</evidence>
<evidence type="ECO:0000313" key="3">
    <source>
        <dbReference type="EMBL" id="MDR6300115.1"/>
    </source>
</evidence>
<dbReference type="InterPro" id="IPR027268">
    <property type="entry name" value="Peptidase_M4/M1_CTD_sf"/>
</dbReference>
<dbReference type="Gene3D" id="1.10.390.10">
    <property type="entry name" value="Neutral Protease Domain 2"/>
    <property type="match status" value="1"/>
</dbReference>
<evidence type="ECO:0000259" key="2">
    <source>
        <dbReference type="Pfam" id="PF01433"/>
    </source>
</evidence>
<feature type="transmembrane region" description="Helical" evidence="1">
    <location>
        <begin position="248"/>
        <end position="268"/>
    </location>
</feature>
<name>A0ABU1K4C7_9FLAO</name>
<dbReference type="Pfam" id="PF01433">
    <property type="entry name" value="Peptidase_M1"/>
    <property type="match status" value="1"/>
</dbReference>
<keyword evidence="1" id="KW-0812">Transmembrane</keyword>
<gene>
    <name evidence="3" type="ORF">GGR31_000731</name>
</gene>